<organism evidence="2 3">
    <name type="scientific">Pichia inconspicua</name>
    <dbReference type="NCBI Taxonomy" id="52247"/>
    <lineage>
        <taxon>Eukaryota</taxon>
        <taxon>Fungi</taxon>
        <taxon>Dikarya</taxon>
        <taxon>Ascomycota</taxon>
        <taxon>Saccharomycotina</taxon>
        <taxon>Pichiomycetes</taxon>
        <taxon>Pichiales</taxon>
        <taxon>Pichiaceae</taxon>
        <taxon>Pichia</taxon>
    </lineage>
</organism>
<dbReference type="OrthoDB" id="3996652at2759"/>
<dbReference type="Proteomes" id="UP000307173">
    <property type="component" value="Unassembled WGS sequence"/>
</dbReference>
<evidence type="ECO:0000313" key="2">
    <source>
        <dbReference type="EMBL" id="TID28376.1"/>
    </source>
</evidence>
<keyword evidence="3" id="KW-1185">Reference proteome</keyword>
<dbReference type="AlphaFoldDB" id="A0A4T0X128"/>
<protein>
    <submittedName>
        <fullName evidence="2">Uncharacterized protein</fullName>
    </submittedName>
</protein>
<proteinExistence type="predicted"/>
<name>A0A4T0X128_9ASCO</name>
<evidence type="ECO:0000256" key="1">
    <source>
        <dbReference type="SAM" id="MobiDB-lite"/>
    </source>
</evidence>
<gene>
    <name evidence="2" type="ORF">CANINC_002554</name>
</gene>
<dbReference type="EMBL" id="SELW01000405">
    <property type="protein sequence ID" value="TID28376.1"/>
    <property type="molecule type" value="Genomic_DNA"/>
</dbReference>
<evidence type="ECO:0000313" key="3">
    <source>
        <dbReference type="Proteomes" id="UP000307173"/>
    </source>
</evidence>
<feature type="region of interest" description="Disordered" evidence="1">
    <location>
        <begin position="1"/>
        <end position="36"/>
    </location>
</feature>
<sequence length="95" mass="10874">MTKRLVQPIKPPTPKQRLTVAETKPSEQPPQPTKPSLFAKYNALPLRAKLYIWISTAAVAWLADSVSERVFEQNMVDAEAERRVELEMQKLREGK</sequence>
<comment type="caution">
    <text evidence="2">The sequence shown here is derived from an EMBL/GenBank/DDBJ whole genome shotgun (WGS) entry which is preliminary data.</text>
</comment>
<accession>A0A4T0X128</accession>
<reference evidence="2 3" key="1">
    <citation type="journal article" date="2019" name="Front. Genet.">
        <title>Whole-Genome Sequencing of the Opportunistic Yeast Pathogen Candida inconspicua Uncovers Its Hybrid Origin.</title>
        <authorList>
            <person name="Mixao V."/>
            <person name="Hansen A.P."/>
            <person name="Saus E."/>
            <person name="Boekhout T."/>
            <person name="Lass-Florl C."/>
            <person name="Gabaldon T."/>
        </authorList>
    </citation>
    <scope>NUCLEOTIDE SEQUENCE [LARGE SCALE GENOMIC DNA]</scope>
    <source>
        <strain evidence="2 3">CBS 180</strain>
    </source>
</reference>